<protein>
    <submittedName>
        <fullName evidence="1">Uncharacterized protein</fullName>
    </submittedName>
</protein>
<evidence type="ECO:0000313" key="1">
    <source>
        <dbReference type="EMBL" id="QIN98265.1"/>
    </source>
</evidence>
<accession>A0A6G8RA23</accession>
<proteinExistence type="predicted"/>
<dbReference type="Proteomes" id="UP000502222">
    <property type="component" value="Genome"/>
</dbReference>
<reference evidence="2" key="1">
    <citation type="submission" date="2020-02" db="EMBL/GenBank/DDBJ databases">
        <authorList>
            <person name="Olsen N.S."/>
            <person name="Forero-Junco L."/>
            <person name="Kot W."/>
            <person name="Hansen L.H."/>
        </authorList>
    </citation>
    <scope>NUCLEOTIDE SEQUENCE [LARGE SCALE GENOMIC DNA]</scope>
</reference>
<dbReference type="Pfam" id="PF23793">
    <property type="entry name" value="LysC"/>
    <property type="match status" value="1"/>
</dbReference>
<evidence type="ECO:0000313" key="2">
    <source>
        <dbReference type="Proteomes" id="UP000502222"/>
    </source>
</evidence>
<name>A0A6G8RA23_9CAUD</name>
<dbReference type="EMBL" id="MT074434">
    <property type="protein sequence ID" value="QIN98265.1"/>
    <property type="molecule type" value="Genomic_DNA"/>
</dbReference>
<gene>
    <name evidence="1" type="ORF">emiel_42</name>
</gene>
<dbReference type="InterPro" id="IPR058979">
    <property type="entry name" value="LysC-like"/>
</dbReference>
<sequence length="85" mass="9399">MIRALIPLLLLPFLNSCADKPEVVYVDRVVKVYPPGAYLVKCHKPELTGNTWKAIGQLAIERGTALDDCADKMDSIINWSNKGAE</sequence>
<organism evidence="1 2">
    <name type="scientific">Salmonella phage emiel</name>
    <dbReference type="NCBI Taxonomy" id="2713295"/>
    <lineage>
        <taxon>Viruses</taxon>
        <taxon>Duplodnaviria</taxon>
        <taxon>Heunggongvirae</taxon>
        <taxon>Uroviricota</taxon>
        <taxon>Caudoviricetes</taxon>
        <taxon>Rosemountvirus</taxon>
        <taxon>Rosemountvirus yarpen</taxon>
    </lineage>
</organism>